<dbReference type="InterPro" id="IPR046700">
    <property type="entry name" value="DUF6570"/>
</dbReference>
<feature type="coiled-coil region" evidence="2">
    <location>
        <begin position="6"/>
        <end position="33"/>
    </location>
</feature>
<sequence length="1381" mass="162850">MTKQIREKYLMQRNQKKRKLDFYEQQFREYIQQMPKYVCTVCHRCMFQTDVRVCNREKYKTKFNDNAWSSTVTCFSGAYVDNDAFDSCKRTEWICTACHNILWKGGIPPRSVVANNILGGHIPDDIRILNDLERHLIALRLPFMKMISLPKGGQKGCKGPVICVPSEVQDTANILPRHPSKSVFIRLKLKRRLNYRGWYKYQMICPDRVRSALRILCEINENYKNIKIDDNDYDYFNWDDHLISNLSNDEHIFSSLKEKNKENNENEDEDEDVYGDEEDDERDPRKKFSIPTDTCLQSNIAEDYVDFEQDVISIAPAEKNRPASLLREKGLEAKAFPHLFPDGKNTYDQERERKIKFSTYANQRLFSADYRYASDPHYIFFLQYSNDIQHASSGISLQLRKSCSKSQFTLQNISDKKYLSNMLKKDMIFKHLLKVRGSPQYWSSTLSELFAMIRQLGVPTWFCSFSAADARWIDLLHHLADYHNIARKNKYTWNETNYLLKSNPVIVSRIFDRRFRSFTRNIILSKFAALGEVSDYFYRVEFQKRGSPHIHMIVWIKNAPKFGENSDEEVTTFIDKYIKCKMPNENDSLLYEIIKAVQTHSKSHSKSCKRRNKVCRFCFPKPISRRTFIVGKKFKVDNDKDDDDETERLNNIKTKLKEMNIYLKEVEDKNIVLNWNHFDDSLVKVGWSYDEYERALEDILPADTVVLKRAPEDRWVNNYNEKCILNWNANMDIQYVMNAYACGKYMLSYICKAEKEMSDILKNVHQEAKEKNMSIQEEMKVLSGVYFHHREVCVQEAIYRVCSLKLKQASRKVEFVPSDPECFRLSKPLSLIRKMIAEGREHDDDILYSNFMDKYLDRPDNALFDICLANFVAKFGFINKNNPRTRVETWPLKTLNFAIYKRKREAVIRYPRIDIKDDEEKFYHNLMRLFLPIRKETDIQEPYSNFFHNGYIKSVSGEINSVKKIVLSNRERYESKISKQLEEALKDITEDNISEDAWGVLCAESELQNEEISDHVKIKYKKLTELDTDKNPDIEYLLKSKKKKQNEQKNVYEIHPTTYQPEKIRPMLKNMTHEQLNIFYYVRNWCLRKRTDQNIDCLRLFITGGAGTGKSHLLKCVYYEATKILNEINKDNNNEIRTLICAPTNAAALNMNCTTMHSTFKIGMKNFNLSENILNAMRSTLDSLCLLFIDEISLVDQSLWRELHTRLGQITNQTGAKIYFGNVSIVAVGDFYQLPPVKGIPLYLSINVIEYWQTLFEYSELTICQRTKEAGYYALANRIRRKKKDQLFSEEDRRILKRCVDRYNSKLYQDDCLHLFAWNQFVDEHNEKMLSLKCKEIVDVPGEKLITNKCISNQKKKRKLNTYDYKNLKFAVDARVIIEEN</sequence>
<dbReference type="Proteomes" id="UP000663836">
    <property type="component" value="Unassembled WGS sequence"/>
</dbReference>
<dbReference type="Gene3D" id="3.40.50.300">
    <property type="entry name" value="P-loop containing nucleotide triphosphate hydrolases"/>
    <property type="match status" value="1"/>
</dbReference>
<dbReference type="EC" id="5.6.2.3" evidence="1"/>
<dbReference type="GO" id="GO:0000723">
    <property type="term" value="P:telomere maintenance"/>
    <property type="evidence" value="ECO:0007669"/>
    <property type="project" value="InterPro"/>
</dbReference>
<evidence type="ECO:0000259" key="4">
    <source>
        <dbReference type="Pfam" id="PF05970"/>
    </source>
</evidence>
<feature type="domain" description="DNA helicase Pif1-like DEAD-box helicase" evidence="4">
    <location>
        <begin position="1098"/>
        <end position="1238"/>
    </location>
</feature>
<keyword evidence="1" id="KW-0227">DNA damage</keyword>
<proteinExistence type="inferred from homology"/>
<dbReference type="GO" id="GO:0043139">
    <property type="term" value="F:5'-3' DNA helicase activity"/>
    <property type="evidence" value="ECO:0007669"/>
    <property type="project" value="UniProtKB-EC"/>
</dbReference>
<keyword evidence="1" id="KW-0067">ATP-binding</keyword>
<keyword evidence="1" id="KW-0347">Helicase</keyword>
<dbReference type="GO" id="GO:0006310">
    <property type="term" value="P:DNA recombination"/>
    <property type="evidence" value="ECO:0007669"/>
    <property type="project" value="UniProtKB-KW"/>
</dbReference>
<comment type="cofactor">
    <cofactor evidence="1">
        <name>Mg(2+)</name>
        <dbReference type="ChEBI" id="CHEBI:18420"/>
    </cofactor>
</comment>
<evidence type="ECO:0000313" key="7">
    <source>
        <dbReference type="EMBL" id="CAF4152407.1"/>
    </source>
</evidence>
<comment type="caution">
    <text evidence="7">The sequence shown here is derived from an EMBL/GenBank/DDBJ whole genome shotgun (WGS) entry which is preliminary data.</text>
</comment>
<gene>
    <name evidence="7" type="ORF">JBS370_LOCUS34056</name>
</gene>
<evidence type="ECO:0000256" key="1">
    <source>
        <dbReference type="RuleBase" id="RU363044"/>
    </source>
</evidence>
<dbReference type="InterPro" id="IPR027417">
    <property type="entry name" value="P-loop_NTPase"/>
</dbReference>
<name>A0A819Y288_9BILA</name>
<dbReference type="GO" id="GO:0016787">
    <property type="term" value="F:hydrolase activity"/>
    <property type="evidence" value="ECO:0007669"/>
    <property type="project" value="UniProtKB-KW"/>
</dbReference>
<dbReference type="InterPro" id="IPR025476">
    <property type="entry name" value="Helitron_helicase-like"/>
</dbReference>
<dbReference type="InterPro" id="IPR051055">
    <property type="entry name" value="PIF1_helicase"/>
</dbReference>
<organism evidence="7 8">
    <name type="scientific">Rotaria sordida</name>
    <dbReference type="NCBI Taxonomy" id="392033"/>
    <lineage>
        <taxon>Eukaryota</taxon>
        <taxon>Metazoa</taxon>
        <taxon>Spiralia</taxon>
        <taxon>Gnathifera</taxon>
        <taxon>Rotifera</taxon>
        <taxon>Eurotatoria</taxon>
        <taxon>Bdelloidea</taxon>
        <taxon>Philodinida</taxon>
        <taxon>Philodinidae</taxon>
        <taxon>Rotaria</taxon>
    </lineage>
</organism>
<dbReference type="SUPFAM" id="SSF52540">
    <property type="entry name" value="P-loop containing nucleoside triphosphate hydrolases"/>
    <property type="match status" value="1"/>
</dbReference>
<comment type="catalytic activity">
    <reaction evidence="1">
        <text>ATP + H2O = ADP + phosphate + H(+)</text>
        <dbReference type="Rhea" id="RHEA:13065"/>
        <dbReference type="ChEBI" id="CHEBI:15377"/>
        <dbReference type="ChEBI" id="CHEBI:15378"/>
        <dbReference type="ChEBI" id="CHEBI:30616"/>
        <dbReference type="ChEBI" id="CHEBI:43474"/>
        <dbReference type="ChEBI" id="CHEBI:456216"/>
        <dbReference type="EC" id="5.6.2.3"/>
    </reaction>
</comment>
<keyword evidence="1" id="KW-0234">DNA repair</keyword>
<evidence type="ECO:0000256" key="3">
    <source>
        <dbReference type="SAM" id="MobiDB-lite"/>
    </source>
</evidence>
<evidence type="ECO:0000259" key="6">
    <source>
        <dbReference type="Pfam" id="PF20209"/>
    </source>
</evidence>
<keyword evidence="1" id="KW-0547">Nucleotide-binding</keyword>
<reference evidence="7" key="1">
    <citation type="submission" date="2021-02" db="EMBL/GenBank/DDBJ databases">
        <authorList>
            <person name="Nowell W R."/>
        </authorList>
    </citation>
    <scope>NUCLEOTIDE SEQUENCE</scope>
</reference>
<dbReference type="Pfam" id="PF20209">
    <property type="entry name" value="DUF6570"/>
    <property type="match status" value="1"/>
</dbReference>
<keyword evidence="1" id="KW-0378">Hydrolase</keyword>
<dbReference type="Pfam" id="PF14214">
    <property type="entry name" value="Helitron_like_N"/>
    <property type="match status" value="1"/>
</dbReference>
<feature type="compositionally biased region" description="Acidic residues" evidence="3">
    <location>
        <begin position="265"/>
        <end position="281"/>
    </location>
</feature>
<keyword evidence="1" id="KW-0233">DNA recombination</keyword>
<evidence type="ECO:0000259" key="5">
    <source>
        <dbReference type="Pfam" id="PF14214"/>
    </source>
</evidence>
<dbReference type="InterPro" id="IPR010285">
    <property type="entry name" value="DNA_helicase_pif1-like_DEAD"/>
</dbReference>
<keyword evidence="2" id="KW-0175">Coiled coil</keyword>
<protein>
    <recommendedName>
        <fullName evidence="1">ATP-dependent DNA helicase</fullName>
        <ecNumber evidence="1">5.6.2.3</ecNumber>
    </recommendedName>
</protein>
<feature type="region of interest" description="Disordered" evidence="3">
    <location>
        <begin position="257"/>
        <end position="290"/>
    </location>
</feature>
<dbReference type="GO" id="GO:0005524">
    <property type="term" value="F:ATP binding"/>
    <property type="evidence" value="ECO:0007669"/>
    <property type="project" value="UniProtKB-KW"/>
</dbReference>
<dbReference type="Pfam" id="PF05970">
    <property type="entry name" value="PIF1"/>
    <property type="match status" value="1"/>
</dbReference>
<feature type="domain" description="Helitron helicase-like" evidence="5">
    <location>
        <begin position="423"/>
        <end position="554"/>
    </location>
</feature>
<dbReference type="PANTHER" id="PTHR47642">
    <property type="entry name" value="ATP-DEPENDENT DNA HELICASE"/>
    <property type="match status" value="1"/>
</dbReference>
<feature type="domain" description="DUF6570" evidence="6">
    <location>
        <begin position="105"/>
        <end position="231"/>
    </location>
</feature>
<dbReference type="GO" id="GO:0006281">
    <property type="term" value="P:DNA repair"/>
    <property type="evidence" value="ECO:0007669"/>
    <property type="project" value="UniProtKB-KW"/>
</dbReference>
<accession>A0A819Y288</accession>
<evidence type="ECO:0000256" key="2">
    <source>
        <dbReference type="SAM" id="Coils"/>
    </source>
</evidence>
<evidence type="ECO:0000313" key="8">
    <source>
        <dbReference type="Proteomes" id="UP000663836"/>
    </source>
</evidence>
<dbReference type="EMBL" id="CAJOBD010010434">
    <property type="protein sequence ID" value="CAF4152407.1"/>
    <property type="molecule type" value="Genomic_DNA"/>
</dbReference>
<comment type="similarity">
    <text evidence="1">Belongs to the helicase family.</text>
</comment>
<dbReference type="PANTHER" id="PTHR47642:SF5">
    <property type="entry name" value="ATP-DEPENDENT DNA HELICASE"/>
    <property type="match status" value="1"/>
</dbReference>